<dbReference type="Pfam" id="PF03810">
    <property type="entry name" value="IBN_N"/>
    <property type="match status" value="1"/>
</dbReference>
<dbReference type="Ensembl" id="ENSDCDT00010010412.1">
    <property type="protein sequence ID" value="ENSDCDP00010009920.1"/>
    <property type="gene ID" value="ENSDCDG00010004125.1"/>
</dbReference>
<evidence type="ECO:0000256" key="6">
    <source>
        <dbReference type="ARBA" id="ARBA00022553"/>
    </source>
</evidence>
<proteinExistence type="inferred from homology"/>
<keyword evidence="10" id="KW-0539">Nucleus</keyword>
<accession>A0AAY4ANQ5</accession>
<dbReference type="Pfam" id="PF25758">
    <property type="entry name" value="TPR_IPO11"/>
    <property type="match status" value="1"/>
</dbReference>
<keyword evidence="5" id="KW-0963">Cytoplasm</keyword>
<evidence type="ECO:0000256" key="8">
    <source>
        <dbReference type="ARBA" id="ARBA00022927"/>
    </source>
</evidence>
<dbReference type="PANTHER" id="PTHR10997:SF7">
    <property type="entry name" value="IMPORTIN-11"/>
    <property type="match status" value="1"/>
</dbReference>
<dbReference type="PROSITE" id="PS50166">
    <property type="entry name" value="IMPORTIN_B_NT"/>
    <property type="match status" value="1"/>
</dbReference>
<evidence type="ECO:0000256" key="1">
    <source>
        <dbReference type="ARBA" id="ARBA00004123"/>
    </source>
</evidence>
<dbReference type="GO" id="GO:0031267">
    <property type="term" value="F:small GTPase binding"/>
    <property type="evidence" value="ECO:0007669"/>
    <property type="project" value="InterPro"/>
</dbReference>
<evidence type="ECO:0000313" key="15">
    <source>
        <dbReference type="Ensembl" id="ENSDCDP00010009920.1"/>
    </source>
</evidence>
<evidence type="ECO:0000256" key="3">
    <source>
        <dbReference type="ARBA" id="ARBA00007991"/>
    </source>
</evidence>
<dbReference type="GeneTree" id="ENSGT00390000014071"/>
<evidence type="ECO:0000256" key="5">
    <source>
        <dbReference type="ARBA" id="ARBA00022490"/>
    </source>
</evidence>
<evidence type="ECO:0000256" key="4">
    <source>
        <dbReference type="ARBA" id="ARBA00022448"/>
    </source>
</evidence>
<dbReference type="SUPFAM" id="SSF48371">
    <property type="entry name" value="ARM repeat"/>
    <property type="match status" value="1"/>
</dbReference>
<comment type="subcellular location">
    <subcellularLocation>
        <location evidence="2">Cytoplasm</location>
    </subcellularLocation>
    <subcellularLocation>
        <location evidence="1">Nucleus</location>
    </subcellularLocation>
</comment>
<dbReference type="PANTHER" id="PTHR10997">
    <property type="entry name" value="IMPORTIN-7, 8, 11"/>
    <property type="match status" value="1"/>
</dbReference>
<dbReference type="InterPro" id="IPR016024">
    <property type="entry name" value="ARM-type_fold"/>
</dbReference>
<feature type="domain" description="Importin N-terminal" evidence="14">
    <location>
        <begin position="28"/>
        <end position="70"/>
    </location>
</feature>
<dbReference type="GO" id="GO:0005829">
    <property type="term" value="C:cytosol"/>
    <property type="evidence" value="ECO:0007669"/>
    <property type="project" value="TreeGrafter"/>
</dbReference>
<dbReference type="InterPro" id="IPR058669">
    <property type="entry name" value="TPR_IPO7/11-like"/>
</dbReference>
<evidence type="ECO:0000259" key="14">
    <source>
        <dbReference type="PROSITE" id="PS50166"/>
    </source>
</evidence>
<dbReference type="FunFam" id="1.25.10.10:FF:000116">
    <property type="entry name" value="importin-11 isoform X1"/>
    <property type="match status" value="1"/>
</dbReference>
<reference evidence="15 16" key="1">
    <citation type="submission" date="2020-06" db="EMBL/GenBank/DDBJ databases">
        <authorList>
            <consortium name="Wellcome Sanger Institute Data Sharing"/>
        </authorList>
    </citation>
    <scope>NUCLEOTIDE SEQUENCE [LARGE SCALE GENOMIC DNA]</scope>
</reference>
<evidence type="ECO:0000256" key="12">
    <source>
        <dbReference type="ARBA" id="ARBA00072254"/>
    </source>
</evidence>
<evidence type="ECO:0000313" key="16">
    <source>
        <dbReference type="Proteomes" id="UP000694580"/>
    </source>
</evidence>
<dbReference type="GO" id="GO:0005635">
    <property type="term" value="C:nuclear envelope"/>
    <property type="evidence" value="ECO:0007669"/>
    <property type="project" value="TreeGrafter"/>
</dbReference>
<evidence type="ECO:0000256" key="13">
    <source>
        <dbReference type="ARBA" id="ARBA00077811"/>
    </source>
</evidence>
<evidence type="ECO:0000256" key="11">
    <source>
        <dbReference type="ARBA" id="ARBA00062902"/>
    </source>
</evidence>
<dbReference type="Proteomes" id="UP000694580">
    <property type="component" value="Chromosome 1"/>
</dbReference>
<dbReference type="SMART" id="SM00913">
    <property type="entry name" value="IBN_N"/>
    <property type="match status" value="1"/>
</dbReference>
<keyword evidence="16" id="KW-1185">Reference proteome</keyword>
<reference evidence="15" key="2">
    <citation type="submission" date="2025-08" db="UniProtKB">
        <authorList>
            <consortium name="Ensembl"/>
        </authorList>
    </citation>
    <scope>IDENTIFICATION</scope>
</reference>
<evidence type="ECO:0000256" key="2">
    <source>
        <dbReference type="ARBA" id="ARBA00004496"/>
    </source>
</evidence>
<sequence length="900" mass="103013">MDIQSASTVVLQALTQATSQDTAVLKPAEEQLRQWETQPGFYSVLLNIFNNHMLDVNVRWLAVLYFKNGIDQMITDIATQIAVLIAKVARLDCPRQWPELIPILLESVKVQDGLQQHRALLTFYHVTKTLASKRLAADKKLFQDLASGIYSFACSLWNHHTETFLQKVCAGDQEAALSSLERTLLSLKVLRKLTVQGFIEPHHNMEVMVSVNKILNKLLDFLECHPYPFIPLIQRSLEFAVSYVFTEAGEGVVFERFIVQCMNLIKMIVKNDSYKPAKNIEDSKPEILEAHQIKTAFFTHPTLTEIGKRLVSQYFLLTEEEITMWEEDPESFAVEETGGDSWKYSLRPCTEVLFLDIFHNYSQTLTPVLLEMVQNLQGGSFAELYNAVGLAAYELFDSVDFHSWFKNQLLAELQVTHNRYKLIRRRVIWLIGQWISVKFESDLRPLLYEVILNLMQDLDLVVRIETATTLKLNILQRSYTMTKSIFGLLFHLLRQVTECDTKMQVLHVISCVIERVSIQIRPYVGCLVQYLPLLWRQSEDHNMLRCAILTTLIHLVQGLGAESKNLYPFLLPVIQLSTDVAQPPHVYLLEDGLELWLVTLENSSAITPELLRIFQNMSALLELSSENLRTCFQIINAYTYLSASEFLQNYAEALCKSFCDLMKDITMEGQVQVLKVVEIVIKVSPVLGSHMFKPLLPAVFRGIVDGERFPVVMSTYLGVIGRVLLQNSGFFSSLLTQMAVECRQEADQLLGNVIEMWVDRMDNITQPERRKLSSLALLSLLPTENGVIQDKFCGIINICVEALHDVMTEDPDTATFKDCMLMTHFEEPKVTEDEEPLTEQDKRKKLLALEDPVYSVSLQLYVYEKLKAQQMLMGEQGFQTLMETVDTEIVRQLQEFLKGL</sequence>
<evidence type="ECO:0000256" key="9">
    <source>
        <dbReference type="ARBA" id="ARBA00022990"/>
    </source>
</evidence>
<keyword evidence="8" id="KW-0653">Protein transport</keyword>
<evidence type="ECO:0000256" key="7">
    <source>
        <dbReference type="ARBA" id="ARBA00022737"/>
    </source>
</evidence>
<keyword evidence="7" id="KW-0677">Repeat</keyword>
<dbReference type="InterPro" id="IPR011989">
    <property type="entry name" value="ARM-like"/>
</dbReference>
<protein>
    <recommendedName>
        <fullName evidence="12">Importin-11</fullName>
    </recommendedName>
    <alternativeName>
        <fullName evidence="13">Ran-binding protein 11</fullName>
    </alternativeName>
</protein>
<organism evidence="15 16">
    <name type="scientific">Denticeps clupeoides</name>
    <name type="common">denticle herring</name>
    <dbReference type="NCBI Taxonomy" id="299321"/>
    <lineage>
        <taxon>Eukaryota</taxon>
        <taxon>Metazoa</taxon>
        <taxon>Chordata</taxon>
        <taxon>Craniata</taxon>
        <taxon>Vertebrata</taxon>
        <taxon>Euteleostomi</taxon>
        <taxon>Actinopterygii</taxon>
        <taxon>Neopterygii</taxon>
        <taxon>Teleostei</taxon>
        <taxon>Clupei</taxon>
        <taxon>Clupeiformes</taxon>
        <taxon>Denticipitoidei</taxon>
        <taxon>Denticipitidae</taxon>
        <taxon>Denticeps</taxon>
    </lineage>
</organism>
<keyword evidence="6" id="KW-0597">Phosphoprotein</keyword>
<gene>
    <name evidence="15" type="primary">IPO11</name>
</gene>
<dbReference type="AlphaFoldDB" id="A0AAY4ANQ5"/>
<dbReference type="Gene3D" id="1.25.10.10">
    <property type="entry name" value="Leucine-rich Repeat Variant"/>
    <property type="match status" value="1"/>
</dbReference>
<comment type="subunit">
    <text evidence="11">Interacts with UBE2E3 and RPL12.</text>
</comment>
<evidence type="ECO:0000256" key="10">
    <source>
        <dbReference type="ARBA" id="ARBA00023242"/>
    </source>
</evidence>
<dbReference type="GO" id="GO:0006606">
    <property type="term" value="P:protein import into nucleus"/>
    <property type="evidence" value="ECO:0007669"/>
    <property type="project" value="TreeGrafter"/>
</dbReference>
<keyword evidence="9" id="KW-0007">Acetylation</keyword>
<dbReference type="InterPro" id="IPR001494">
    <property type="entry name" value="Importin-beta_N"/>
</dbReference>
<name>A0AAY4ANQ5_9TELE</name>
<reference evidence="15" key="3">
    <citation type="submission" date="2025-09" db="UniProtKB">
        <authorList>
            <consortium name="Ensembl"/>
        </authorList>
    </citation>
    <scope>IDENTIFICATION</scope>
</reference>
<keyword evidence="4" id="KW-0813">Transport</keyword>
<comment type="similarity">
    <text evidence="3">Belongs to the importin beta family.</text>
</comment>